<comment type="caution">
    <text evidence="2">The sequence shown here is derived from an EMBL/GenBank/DDBJ whole genome shotgun (WGS) entry which is preliminary data.</text>
</comment>
<feature type="chain" id="PRO_5007108279" evidence="1">
    <location>
        <begin position="21"/>
        <end position="274"/>
    </location>
</feature>
<sequence>MGAALVSAVASLALAQPAQAGPGGAVNIRGQESWDTDRMMSRVCGTDGDTGYQDWYVNIATGELRDHASWRKAPVWHKDDGKWTLQPGWERFEGRCEYPVAASWTYRDDWRRISETRTNCTDSGYQLMLARDYSTSTSYTHTVGGSTSATASIGSWFGVSAEANYSYSWAIADSVGVSHTDLIDIGPRKTAWIEASPTKRVVRVNPVFKVESYTWNPTGKRADVVDVNTWRGRGYDRIYSYGNYIDGVADELKKDGTPKMTFRKKDRSAGSECD</sequence>
<dbReference type="Proteomes" id="UP000053260">
    <property type="component" value="Unassembled WGS sequence"/>
</dbReference>
<keyword evidence="3" id="KW-1185">Reference proteome</keyword>
<keyword evidence="1" id="KW-0732">Signal</keyword>
<gene>
    <name evidence="2" type="ORF">AQJ91_44660</name>
</gene>
<dbReference type="AlphaFoldDB" id="A0A101UQ65"/>
<name>A0A101UQ65_9ACTN</name>
<evidence type="ECO:0000313" key="2">
    <source>
        <dbReference type="EMBL" id="KUO14860.1"/>
    </source>
</evidence>
<reference evidence="2 3" key="1">
    <citation type="submission" date="2015-10" db="EMBL/GenBank/DDBJ databases">
        <title>Draft genome sequence of Streptomyces sp. RV15, isolated from a marine sponge.</title>
        <authorList>
            <person name="Ruckert C."/>
            <person name="Abdelmohsen U.R."/>
            <person name="Winkler A."/>
            <person name="Hentschel U."/>
            <person name="Kalinowski J."/>
            <person name="Kampfer P."/>
            <person name="Glaeser S."/>
        </authorList>
    </citation>
    <scope>NUCLEOTIDE SEQUENCE [LARGE SCALE GENOMIC DNA]</scope>
    <source>
        <strain evidence="2 3">RV15</strain>
    </source>
</reference>
<dbReference type="RefSeq" id="WP_067034850.1">
    <property type="nucleotide sequence ID" value="NZ_KQ949127.1"/>
</dbReference>
<proteinExistence type="predicted"/>
<evidence type="ECO:0000313" key="3">
    <source>
        <dbReference type="Proteomes" id="UP000053260"/>
    </source>
</evidence>
<dbReference type="OrthoDB" id="4053801at2"/>
<organism evidence="2 3">
    <name type="scientific">Streptomyces dysideae</name>
    <dbReference type="NCBI Taxonomy" id="909626"/>
    <lineage>
        <taxon>Bacteria</taxon>
        <taxon>Bacillati</taxon>
        <taxon>Actinomycetota</taxon>
        <taxon>Actinomycetes</taxon>
        <taxon>Kitasatosporales</taxon>
        <taxon>Streptomycetaceae</taxon>
        <taxon>Streptomyces</taxon>
    </lineage>
</organism>
<dbReference type="EMBL" id="LMXB01000130">
    <property type="protein sequence ID" value="KUO14860.1"/>
    <property type="molecule type" value="Genomic_DNA"/>
</dbReference>
<evidence type="ECO:0000256" key="1">
    <source>
        <dbReference type="SAM" id="SignalP"/>
    </source>
</evidence>
<protein>
    <submittedName>
        <fullName evidence="2">Uncharacterized protein</fullName>
    </submittedName>
</protein>
<dbReference type="STRING" id="909626.AQJ91_44660"/>
<accession>A0A101UQ65</accession>
<feature type="signal peptide" evidence="1">
    <location>
        <begin position="1"/>
        <end position="20"/>
    </location>
</feature>